<evidence type="ECO:0000313" key="2">
    <source>
        <dbReference type="Proteomes" id="UP000186785"/>
    </source>
</evidence>
<dbReference type="OrthoDB" id="3253180at2"/>
<organism evidence="1 2">
    <name type="scientific">Boudabousia liubingyangii</name>
    <dbReference type="NCBI Taxonomy" id="1921764"/>
    <lineage>
        <taxon>Bacteria</taxon>
        <taxon>Bacillati</taxon>
        <taxon>Actinomycetota</taxon>
        <taxon>Actinomycetes</taxon>
        <taxon>Actinomycetales</taxon>
        <taxon>Actinomycetaceae</taxon>
        <taxon>Boudabousia</taxon>
    </lineage>
</organism>
<gene>
    <name evidence="1" type="ORF">BSR29_06550</name>
</gene>
<evidence type="ECO:0000313" key="1">
    <source>
        <dbReference type="EMBL" id="OKL47273.1"/>
    </source>
</evidence>
<dbReference type="AlphaFoldDB" id="A0A1Q5PKW1"/>
<name>A0A1Q5PKW1_9ACTO</name>
<accession>A0A1Q5PKW1</accession>
<dbReference type="EMBL" id="MQSV01000004">
    <property type="protein sequence ID" value="OKL47273.1"/>
    <property type="molecule type" value="Genomic_DNA"/>
</dbReference>
<sequence>MRIFIPLDFSSLENEEFEPTKVFAMTPKVAKLGAEYGYDDEDCEGIAMDYAAMASCDFETNQKLGRRLVVAAEVAEDLISNLDYDGFGSASFKSRVTWPQIVSLHVDASSQGDLVARAVENESAWDELSAVYLEWFDVSELAFVKSLMTK</sequence>
<proteinExistence type="predicted"/>
<dbReference type="RefSeq" id="WP_073709506.1">
    <property type="nucleotide sequence ID" value="NZ_MQSV01000004.1"/>
</dbReference>
<reference evidence="1 2" key="1">
    <citation type="submission" date="2016-11" db="EMBL/GenBank/DDBJ databases">
        <title>Actinomyces gypaetusis sp. nov. isolated from the vulture Gypaetus barbatus in Qinghai Tibet Plateau China.</title>
        <authorList>
            <person name="Meng X."/>
        </authorList>
    </citation>
    <scope>NUCLEOTIDE SEQUENCE [LARGE SCALE GENOMIC DNA]</scope>
    <source>
        <strain evidence="1 2">VUL4_2</strain>
    </source>
</reference>
<protein>
    <submittedName>
        <fullName evidence="1">Uncharacterized protein</fullName>
    </submittedName>
</protein>
<dbReference type="InterPro" id="IPR054206">
    <property type="entry name" value="DUF6912"/>
</dbReference>
<dbReference type="STRING" id="1921764.BSR28_07730"/>
<dbReference type="Pfam" id="PF21853">
    <property type="entry name" value="DUF6912"/>
    <property type="match status" value="1"/>
</dbReference>
<comment type="caution">
    <text evidence="1">The sequence shown here is derived from an EMBL/GenBank/DDBJ whole genome shotgun (WGS) entry which is preliminary data.</text>
</comment>
<keyword evidence="2" id="KW-1185">Reference proteome</keyword>
<dbReference type="Proteomes" id="UP000186785">
    <property type="component" value="Unassembled WGS sequence"/>
</dbReference>